<gene>
    <name evidence="1" type="ORF">S01H1_38993</name>
</gene>
<evidence type="ECO:0000313" key="1">
    <source>
        <dbReference type="EMBL" id="GAG09431.1"/>
    </source>
</evidence>
<feature type="non-terminal residue" evidence="1">
    <location>
        <position position="1"/>
    </location>
</feature>
<organism evidence="1">
    <name type="scientific">marine sediment metagenome</name>
    <dbReference type="NCBI Taxonomy" id="412755"/>
    <lineage>
        <taxon>unclassified sequences</taxon>
        <taxon>metagenomes</taxon>
        <taxon>ecological metagenomes</taxon>
    </lineage>
</organism>
<dbReference type="EMBL" id="BARS01024567">
    <property type="protein sequence ID" value="GAG09431.1"/>
    <property type="molecule type" value="Genomic_DNA"/>
</dbReference>
<sequence>TEGYMHATPGFHLDNQFIGDEIIEGFFNPLWQHHSRDDAIPHVVFFPDWVIREKFALA</sequence>
<accession>X0W9V7</accession>
<protein>
    <submittedName>
        <fullName evidence="1">Uncharacterized protein</fullName>
    </submittedName>
</protein>
<comment type="caution">
    <text evidence="1">The sequence shown here is derived from an EMBL/GenBank/DDBJ whole genome shotgun (WGS) entry which is preliminary data.</text>
</comment>
<proteinExistence type="predicted"/>
<dbReference type="AlphaFoldDB" id="X0W9V7"/>
<reference evidence="1" key="1">
    <citation type="journal article" date="2014" name="Front. Microbiol.">
        <title>High frequency of phylogenetically diverse reductive dehalogenase-homologous genes in deep subseafloor sedimentary metagenomes.</title>
        <authorList>
            <person name="Kawai M."/>
            <person name="Futagami T."/>
            <person name="Toyoda A."/>
            <person name="Takaki Y."/>
            <person name="Nishi S."/>
            <person name="Hori S."/>
            <person name="Arai W."/>
            <person name="Tsubouchi T."/>
            <person name="Morono Y."/>
            <person name="Uchiyama I."/>
            <person name="Ito T."/>
            <person name="Fujiyama A."/>
            <person name="Inagaki F."/>
            <person name="Takami H."/>
        </authorList>
    </citation>
    <scope>NUCLEOTIDE SEQUENCE</scope>
    <source>
        <strain evidence="1">Expedition CK06-06</strain>
    </source>
</reference>
<name>X0W9V7_9ZZZZ</name>